<feature type="compositionally biased region" description="Polar residues" evidence="1">
    <location>
        <begin position="659"/>
        <end position="683"/>
    </location>
</feature>
<comment type="caution">
    <text evidence="2">The sequence shown here is derived from an EMBL/GenBank/DDBJ whole genome shotgun (WGS) entry which is preliminary data.</text>
</comment>
<feature type="compositionally biased region" description="Low complexity" evidence="1">
    <location>
        <begin position="230"/>
        <end position="245"/>
    </location>
</feature>
<keyword evidence="3" id="KW-1185">Reference proteome</keyword>
<feature type="compositionally biased region" description="Pro residues" evidence="1">
    <location>
        <begin position="273"/>
        <end position="284"/>
    </location>
</feature>
<feature type="compositionally biased region" description="Polar residues" evidence="1">
    <location>
        <begin position="17"/>
        <end position="26"/>
    </location>
</feature>
<dbReference type="VEuPathDB" id="ToxoDB:TGME49_329800"/>
<proteinExistence type="predicted"/>
<feature type="compositionally biased region" description="Low complexity" evidence="1">
    <location>
        <begin position="501"/>
        <end position="517"/>
    </location>
</feature>
<reference evidence="2 3" key="1">
    <citation type="submission" date="2020-03" db="EMBL/GenBank/DDBJ databases">
        <title>Genome sequence of Toxoplasma gondii RH-88 strain.</title>
        <authorList>
            <person name="Lorenzi H.A."/>
            <person name="Venepally P."/>
            <person name="Rozenberg A."/>
            <person name="Sibley D."/>
        </authorList>
    </citation>
    <scope>NUCLEOTIDE SEQUENCE [LARGE SCALE GENOMIC DNA]</scope>
    <source>
        <strain evidence="2 3">RH-88</strain>
    </source>
</reference>
<feature type="region of interest" description="Disordered" evidence="1">
    <location>
        <begin position="117"/>
        <end position="478"/>
    </location>
</feature>
<name>A0A7J6KA95_TOXGO</name>
<feature type="compositionally biased region" description="Low complexity" evidence="1">
    <location>
        <begin position="372"/>
        <end position="384"/>
    </location>
</feature>
<feature type="compositionally biased region" description="Polar residues" evidence="1">
    <location>
        <begin position="125"/>
        <end position="134"/>
    </location>
</feature>
<dbReference type="Proteomes" id="UP000557509">
    <property type="component" value="Unassembled WGS sequence"/>
</dbReference>
<dbReference type="AlphaFoldDB" id="A0A7J6KA95"/>
<evidence type="ECO:0000313" key="2">
    <source>
        <dbReference type="EMBL" id="KAF4643934.1"/>
    </source>
</evidence>
<feature type="compositionally biased region" description="Low complexity" evidence="1">
    <location>
        <begin position="151"/>
        <end position="161"/>
    </location>
</feature>
<protein>
    <submittedName>
        <fullName evidence="2">Uncharacterized protein</fullName>
    </submittedName>
</protein>
<sequence length="683" mass="70805">MFISANLGEGEGEASASADSQRTSTPVAHAQPEGRGEGKPGWRSGRPPSVGEGSPPGPPPTRQQVDPRLAHSGRGLVPGGSQATAPGDEGVAQSPEEEDKEKEFRVILEWLRANLGEGEGEASASADSQRTSTPVAHAQPEGRGEGKPGWRSGRPPSVGEGSPPGPPPTRQQVDPRLAHSGRGLVPGGSQATAPGDEGVAQSPEEEDKEKEVREILEWLRGMMGEGDGETSTSTSSHRTPSPSTSAHIQRRDGAQSWQLSEMPAGMGEGLRPGRPPTHQPPHTPPASSERGSVAGEPQTMPPGDADVSPHSSEVLDDEFIEEVMLWLEGATGEDDGSAQTSDDSGPAVTNLLMLPTHSFGAGEEEGQRTTMSRESQQRSSESSSGTSFRMNVTPSDVSGGTGADKETQGTGWTEHAGALAPLRPSSELISEEGFVTPSPAPQRVQDTGPHQSSESGIQGTGSVQAIPQFPAPDESSVRYVPTSDVAMEWWPLELELELQTPATELASETSESSASFSHFGSPGRDARGVQSHGSAVERGRSRLTGGSAGREEASSKAAAGSRGSRSYSGVSAGTSSRHVTLGDAMPSFRDVGTVGAVSGSDVPGSVASHPGYLGLQERGVFRRHRTGRLHAATFHPLTITPSPPQSSGPLRERGGISAGTLSPSAFTADSAEPSGTSSSERVD</sequence>
<evidence type="ECO:0000313" key="3">
    <source>
        <dbReference type="Proteomes" id="UP000557509"/>
    </source>
</evidence>
<accession>A0A7J6KA95</accession>
<organism evidence="2 3">
    <name type="scientific">Toxoplasma gondii</name>
    <dbReference type="NCBI Taxonomy" id="5811"/>
    <lineage>
        <taxon>Eukaryota</taxon>
        <taxon>Sar</taxon>
        <taxon>Alveolata</taxon>
        <taxon>Apicomplexa</taxon>
        <taxon>Conoidasida</taxon>
        <taxon>Coccidia</taxon>
        <taxon>Eucoccidiorida</taxon>
        <taxon>Eimeriorina</taxon>
        <taxon>Sarcocystidae</taxon>
        <taxon>Toxoplasma</taxon>
    </lineage>
</organism>
<gene>
    <name evidence="2" type="ORF">TGRH88_026900</name>
</gene>
<feature type="region of interest" description="Disordered" evidence="1">
    <location>
        <begin position="630"/>
        <end position="683"/>
    </location>
</feature>
<evidence type="ECO:0000256" key="1">
    <source>
        <dbReference type="SAM" id="MobiDB-lite"/>
    </source>
</evidence>
<feature type="compositionally biased region" description="Polar residues" evidence="1">
    <location>
        <begin position="385"/>
        <end position="398"/>
    </location>
</feature>
<feature type="region of interest" description="Disordered" evidence="1">
    <location>
        <begin position="1"/>
        <end position="105"/>
    </location>
</feature>
<feature type="compositionally biased region" description="Low complexity" evidence="1">
    <location>
        <begin position="555"/>
        <end position="573"/>
    </location>
</feature>
<feature type="compositionally biased region" description="Polar residues" evidence="1">
    <location>
        <begin position="444"/>
        <end position="465"/>
    </location>
</feature>
<feature type="compositionally biased region" description="Low complexity" evidence="1">
    <location>
        <begin position="43"/>
        <end position="53"/>
    </location>
</feature>
<dbReference type="EMBL" id="JAAUHK010000191">
    <property type="protein sequence ID" value="KAF4643934.1"/>
    <property type="molecule type" value="Genomic_DNA"/>
</dbReference>
<feature type="region of interest" description="Disordered" evidence="1">
    <location>
        <begin position="501"/>
        <end position="612"/>
    </location>
</feature>